<keyword evidence="4" id="KW-0808">Transferase</keyword>
<comment type="caution">
    <text evidence="4">The sequence shown here is derived from an EMBL/GenBank/DDBJ whole genome shotgun (WGS) entry which is preliminary data.</text>
</comment>
<keyword evidence="5" id="KW-1185">Reference proteome</keyword>
<keyword evidence="2" id="KW-0472">Membrane</keyword>
<evidence type="ECO:0000259" key="3">
    <source>
        <dbReference type="Pfam" id="PF02397"/>
    </source>
</evidence>
<dbReference type="AlphaFoldDB" id="A0A7X3SLK0"/>
<sequence length="216" mass="25196">MKRLFDLIVSFVGLVVLSPLMLILAVIITVDSKGGVFFRGVRVGQYGKEFKIFKFRSMRPDSEGHGKWNVGDKDNRITKVGHFLRKSKLDELPQLLNVVKGDMSLVGPRPELQYYVNMFTEKEKPILDLKPGITDWASMTNFEQFKVFTSADDPDKFYLEKVRPLKIKLQLYYRYNHSFMGDIKCIFWTVFKVLTHSQKLPEDVQRIVEKHKISQE</sequence>
<dbReference type="PANTHER" id="PTHR30576">
    <property type="entry name" value="COLANIC BIOSYNTHESIS UDP-GLUCOSE LIPID CARRIER TRANSFERASE"/>
    <property type="match status" value="1"/>
</dbReference>
<evidence type="ECO:0000256" key="2">
    <source>
        <dbReference type="SAM" id="Phobius"/>
    </source>
</evidence>
<keyword evidence="2" id="KW-0812">Transmembrane</keyword>
<dbReference type="Pfam" id="PF02397">
    <property type="entry name" value="Bac_transf"/>
    <property type="match status" value="1"/>
</dbReference>
<evidence type="ECO:0000313" key="5">
    <source>
        <dbReference type="Proteomes" id="UP000460412"/>
    </source>
</evidence>
<keyword evidence="2" id="KW-1133">Transmembrane helix</keyword>
<reference evidence="4 5" key="1">
    <citation type="submission" date="2019-12" db="EMBL/GenBank/DDBJ databases">
        <title>Sporaefaciens musculi gen. nov., sp. nov., a novel bacterium isolated from the caecum of an obese mouse.</title>
        <authorList>
            <person name="Rasmussen T.S."/>
            <person name="Streidl T."/>
            <person name="Hitch T.C.A."/>
            <person name="Wortmann E."/>
            <person name="Deptula P."/>
            <person name="Hansen M."/>
            <person name="Nielsen D.S."/>
            <person name="Clavel T."/>
            <person name="Vogensen F.K."/>
        </authorList>
    </citation>
    <scope>NUCLEOTIDE SEQUENCE [LARGE SCALE GENOMIC DNA]</scope>
    <source>
        <strain evidence="4 5">WCA-9-b2</strain>
    </source>
</reference>
<dbReference type="GO" id="GO:0016780">
    <property type="term" value="F:phosphotransferase activity, for other substituted phosphate groups"/>
    <property type="evidence" value="ECO:0007669"/>
    <property type="project" value="TreeGrafter"/>
</dbReference>
<evidence type="ECO:0000313" key="4">
    <source>
        <dbReference type="EMBL" id="MXP78718.1"/>
    </source>
</evidence>
<accession>A0A7X3SLK0</accession>
<dbReference type="RefSeq" id="WP_159755728.1">
    <property type="nucleotide sequence ID" value="NZ_WUQX01000001.1"/>
</dbReference>
<dbReference type="InterPro" id="IPR003362">
    <property type="entry name" value="Bact_transf"/>
</dbReference>
<feature type="domain" description="Bacterial sugar transferase" evidence="3">
    <location>
        <begin position="2"/>
        <end position="194"/>
    </location>
</feature>
<protein>
    <submittedName>
        <fullName evidence="4">Sugar transferase</fullName>
    </submittedName>
</protein>
<dbReference type="Proteomes" id="UP000460412">
    <property type="component" value="Unassembled WGS sequence"/>
</dbReference>
<dbReference type="EMBL" id="WUQX01000001">
    <property type="protein sequence ID" value="MXP78718.1"/>
    <property type="molecule type" value="Genomic_DNA"/>
</dbReference>
<evidence type="ECO:0000256" key="1">
    <source>
        <dbReference type="ARBA" id="ARBA00006464"/>
    </source>
</evidence>
<gene>
    <name evidence="4" type="ORF">GN277_26275</name>
</gene>
<feature type="transmembrane region" description="Helical" evidence="2">
    <location>
        <begin position="7"/>
        <end position="30"/>
    </location>
</feature>
<dbReference type="PANTHER" id="PTHR30576:SF20">
    <property type="entry name" value="QUINOVOSAMINEPHOSPHOTRANSFERAE-RELATED"/>
    <property type="match status" value="1"/>
</dbReference>
<organism evidence="4 5">
    <name type="scientific">Sporofaciens musculi</name>
    <dbReference type="NCBI Taxonomy" id="2681861"/>
    <lineage>
        <taxon>Bacteria</taxon>
        <taxon>Bacillati</taxon>
        <taxon>Bacillota</taxon>
        <taxon>Clostridia</taxon>
        <taxon>Lachnospirales</taxon>
        <taxon>Lachnospiraceae</taxon>
        <taxon>Sporofaciens</taxon>
    </lineage>
</organism>
<comment type="similarity">
    <text evidence="1">Belongs to the bacterial sugar transferase family.</text>
</comment>
<proteinExistence type="inferred from homology"/>
<name>A0A7X3SLK0_9FIRM</name>